<dbReference type="PANTHER" id="PTHR30625">
    <property type="entry name" value="PROTEIN TOLQ"/>
    <property type="match status" value="1"/>
</dbReference>
<gene>
    <name evidence="11" type="primary">exbB</name>
    <name evidence="11" type="ORF">NCTC10717_00536</name>
</gene>
<proteinExistence type="inferred from homology"/>
<feature type="transmembrane region" description="Helical" evidence="9">
    <location>
        <begin position="105"/>
        <end position="133"/>
    </location>
</feature>
<dbReference type="RefSeq" id="WP_115217824.1">
    <property type="nucleotide sequence ID" value="NZ_UHIA01000003.1"/>
</dbReference>
<dbReference type="AlphaFoldDB" id="A0A380ML96"/>
<dbReference type="InterPro" id="IPR014172">
    <property type="entry name" value="TonB_ExbB_2"/>
</dbReference>
<dbReference type="PANTHER" id="PTHR30625:SF15">
    <property type="entry name" value="BIOPOLYMER TRANSPORT PROTEIN EXBB"/>
    <property type="match status" value="1"/>
</dbReference>
<reference evidence="11 12" key="1">
    <citation type="submission" date="2018-06" db="EMBL/GenBank/DDBJ databases">
        <authorList>
            <consortium name="Pathogen Informatics"/>
            <person name="Doyle S."/>
        </authorList>
    </citation>
    <scope>NUCLEOTIDE SEQUENCE [LARGE SCALE GENOMIC DNA]</scope>
    <source>
        <strain evidence="11 12">NCTC10717</strain>
    </source>
</reference>
<feature type="transmembrane region" description="Helical" evidence="9">
    <location>
        <begin position="18"/>
        <end position="36"/>
    </location>
</feature>
<feature type="transmembrane region" description="Helical" evidence="9">
    <location>
        <begin position="74"/>
        <end position="93"/>
    </location>
</feature>
<feature type="domain" description="MotA/TolQ/ExbB proton channel" evidence="10">
    <location>
        <begin position="59"/>
        <end position="143"/>
    </location>
</feature>
<dbReference type="GO" id="GO:0005886">
    <property type="term" value="C:plasma membrane"/>
    <property type="evidence" value="ECO:0007669"/>
    <property type="project" value="UniProtKB-SubCell"/>
</dbReference>
<dbReference type="OrthoDB" id="9805133at2"/>
<evidence type="ECO:0000256" key="8">
    <source>
        <dbReference type="RuleBase" id="RU004057"/>
    </source>
</evidence>
<organism evidence="11 12">
    <name type="scientific">Suttonella indologenes</name>
    <dbReference type="NCBI Taxonomy" id="13276"/>
    <lineage>
        <taxon>Bacteria</taxon>
        <taxon>Pseudomonadati</taxon>
        <taxon>Pseudomonadota</taxon>
        <taxon>Gammaproteobacteria</taxon>
        <taxon>Cardiobacteriales</taxon>
        <taxon>Cardiobacteriaceae</taxon>
        <taxon>Suttonella</taxon>
    </lineage>
</organism>
<dbReference type="InterPro" id="IPR050790">
    <property type="entry name" value="ExbB/TolQ_transport"/>
</dbReference>
<evidence type="ECO:0000256" key="3">
    <source>
        <dbReference type="ARBA" id="ARBA00022475"/>
    </source>
</evidence>
<keyword evidence="3" id="KW-1003">Cell membrane</keyword>
<dbReference type="GO" id="GO:0017038">
    <property type="term" value="P:protein import"/>
    <property type="evidence" value="ECO:0007669"/>
    <property type="project" value="TreeGrafter"/>
</dbReference>
<dbReference type="InterPro" id="IPR002898">
    <property type="entry name" value="MotA_ExbB_proton_chnl"/>
</dbReference>
<keyword evidence="2 8" id="KW-0813">Transport</keyword>
<evidence type="ECO:0000256" key="9">
    <source>
        <dbReference type="SAM" id="Phobius"/>
    </source>
</evidence>
<keyword evidence="5 8" id="KW-0653">Protein transport</keyword>
<comment type="subcellular location">
    <subcellularLocation>
        <location evidence="1">Cell membrane</location>
        <topology evidence="1">Multi-pass membrane protein</topology>
    </subcellularLocation>
    <subcellularLocation>
        <location evidence="8">Membrane</location>
        <topology evidence="8">Multi-pass membrane protein</topology>
    </subcellularLocation>
</comment>
<dbReference type="NCBIfam" id="TIGR02805">
    <property type="entry name" value="exbB2"/>
    <property type="match status" value="1"/>
</dbReference>
<dbReference type="EMBL" id="UHIA01000003">
    <property type="protein sequence ID" value="SUO92411.1"/>
    <property type="molecule type" value="Genomic_DNA"/>
</dbReference>
<evidence type="ECO:0000313" key="11">
    <source>
        <dbReference type="EMBL" id="SUO92411.1"/>
    </source>
</evidence>
<dbReference type="GO" id="GO:0055085">
    <property type="term" value="P:transmembrane transport"/>
    <property type="evidence" value="ECO:0007669"/>
    <property type="project" value="InterPro"/>
</dbReference>
<keyword evidence="7 9" id="KW-0472">Membrane</keyword>
<evidence type="ECO:0000256" key="4">
    <source>
        <dbReference type="ARBA" id="ARBA00022692"/>
    </source>
</evidence>
<dbReference type="Pfam" id="PF01618">
    <property type="entry name" value="MotA_ExbB"/>
    <property type="match status" value="1"/>
</dbReference>
<protein>
    <submittedName>
        <fullName evidence="11">Biopolymer transport protein exbB</fullName>
    </submittedName>
</protein>
<evidence type="ECO:0000256" key="6">
    <source>
        <dbReference type="ARBA" id="ARBA00022989"/>
    </source>
</evidence>
<comment type="similarity">
    <text evidence="8">Belongs to the exbB/tolQ family.</text>
</comment>
<name>A0A380ML96_9GAMM</name>
<keyword evidence="4 9" id="KW-0812">Transmembrane</keyword>
<evidence type="ECO:0000259" key="10">
    <source>
        <dbReference type="Pfam" id="PF01618"/>
    </source>
</evidence>
<keyword evidence="12" id="KW-1185">Reference proteome</keyword>
<evidence type="ECO:0000256" key="7">
    <source>
        <dbReference type="ARBA" id="ARBA00023136"/>
    </source>
</evidence>
<keyword evidence="6 9" id="KW-1133">Transmembrane helix</keyword>
<evidence type="ECO:0000256" key="2">
    <source>
        <dbReference type="ARBA" id="ARBA00022448"/>
    </source>
</evidence>
<sequence length="152" mass="17200">MNFHNVNYFDFLKTHIDHIIFAILGLMSFIMLWKTLERAIFYWRMNLKDYADEHQLDIALEKGLTPIYTVGSNAPYVGLLGTVVGILLTFYEIGQQGGQIDIAQIMVGLALALKATALGILVAIPAIVFYNILTRKAQVRRLQWLSLQAQQS</sequence>
<accession>A0A380ML96</accession>
<evidence type="ECO:0000313" key="12">
    <source>
        <dbReference type="Proteomes" id="UP000254575"/>
    </source>
</evidence>
<evidence type="ECO:0000256" key="5">
    <source>
        <dbReference type="ARBA" id="ARBA00022927"/>
    </source>
</evidence>
<evidence type="ECO:0000256" key="1">
    <source>
        <dbReference type="ARBA" id="ARBA00004651"/>
    </source>
</evidence>
<dbReference type="Proteomes" id="UP000254575">
    <property type="component" value="Unassembled WGS sequence"/>
</dbReference>